<dbReference type="Proteomes" id="UP000006233">
    <property type="component" value="Unassembled WGS sequence"/>
</dbReference>
<keyword evidence="1" id="KW-0175">Coiled coil</keyword>
<feature type="transmembrane region" description="Helical" evidence="2">
    <location>
        <begin position="515"/>
        <end position="532"/>
    </location>
</feature>
<dbReference type="PANTHER" id="PTHR38434">
    <property type="entry name" value="BLL2549 PROTEIN"/>
    <property type="match status" value="1"/>
</dbReference>
<feature type="transmembrane region" description="Helical" evidence="2">
    <location>
        <begin position="691"/>
        <end position="709"/>
    </location>
</feature>
<feature type="transmembrane region" description="Helical" evidence="2">
    <location>
        <begin position="246"/>
        <end position="262"/>
    </location>
</feature>
<protein>
    <recommendedName>
        <fullName evidence="5">Erm Leader peptide</fullName>
    </recommendedName>
</protein>
<feature type="transmembrane region" description="Helical" evidence="2">
    <location>
        <begin position="729"/>
        <end position="749"/>
    </location>
</feature>
<feature type="transmembrane region" description="Helical" evidence="2">
    <location>
        <begin position="658"/>
        <end position="679"/>
    </location>
</feature>
<feature type="transmembrane region" description="Helical" evidence="2">
    <location>
        <begin position="561"/>
        <end position="580"/>
    </location>
</feature>
<evidence type="ECO:0000256" key="1">
    <source>
        <dbReference type="SAM" id="Coils"/>
    </source>
</evidence>
<feature type="transmembrane region" description="Helical" evidence="2">
    <location>
        <begin position="381"/>
        <end position="400"/>
    </location>
</feature>
<keyword evidence="2" id="KW-0812">Transmembrane</keyword>
<feature type="transmembrane region" description="Helical" evidence="2">
    <location>
        <begin position="815"/>
        <end position="832"/>
    </location>
</feature>
<dbReference type="PANTHER" id="PTHR38434:SF1">
    <property type="entry name" value="BLL2549 PROTEIN"/>
    <property type="match status" value="1"/>
</dbReference>
<feature type="transmembrane region" description="Helical" evidence="2">
    <location>
        <begin position="463"/>
        <end position="480"/>
    </location>
</feature>
<feature type="transmembrane region" description="Helical" evidence="2">
    <location>
        <begin position="755"/>
        <end position="776"/>
    </location>
</feature>
<feature type="coiled-coil region" evidence="1">
    <location>
        <begin position="115"/>
        <end position="164"/>
    </location>
</feature>
<evidence type="ECO:0000313" key="3">
    <source>
        <dbReference type="EMBL" id="EEX74042.1"/>
    </source>
</evidence>
<dbReference type="eggNOG" id="COG1196">
    <property type="taxonomic scope" value="Bacteria"/>
</dbReference>
<feature type="transmembrane region" description="Helical" evidence="2">
    <location>
        <begin position="492"/>
        <end position="509"/>
    </location>
</feature>
<feature type="transmembrane region" description="Helical" evidence="2">
    <location>
        <begin position="539"/>
        <end position="555"/>
    </location>
</feature>
<feature type="transmembrane region" description="Helical" evidence="2">
    <location>
        <begin position="629"/>
        <end position="646"/>
    </location>
</feature>
<evidence type="ECO:0000256" key="2">
    <source>
        <dbReference type="SAM" id="Phobius"/>
    </source>
</evidence>
<dbReference type="STRING" id="634994.GCWU000323_01851"/>
<feature type="transmembrane region" description="Helical" evidence="2">
    <location>
        <begin position="302"/>
        <end position="321"/>
    </location>
</feature>
<evidence type="ECO:0008006" key="5">
    <source>
        <dbReference type="Google" id="ProtNLM"/>
    </source>
</evidence>
<dbReference type="EMBL" id="ACVB02000018">
    <property type="protein sequence ID" value="EEX74042.1"/>
    <property type="molecule type" value="Genomic_DNA"/>
</dbReference>
<dbReference type="InterPro" id="IPR019286">
    <property type="entry name" value="DUF2339_TM"/>
</dbReference>
<dbReference type="RefSeq" id="WP_006805162.1">
    <property type="nucleotide sequence ID" value="NZ_GG700633.1"/>
</dbReference>
<feature type="transmembrane region" description="Helical" evidence="2">
    <location>
        <begin position="788"/>
        <end position="809"/>
    </location>
</feature>
<reference evidence="3 4" key="1">
    <citation type="submission" date="2009-09" db="EMBL/GenBank/DDBJ databases">
        <authorList>
            <person name="Weinstock G."/>
            <person name="Sodergren E."/>
            <person name="Clifton S."/>
            <person name="Fulton L."/>
            <person name="Fulton B."/>
            <person name="Courtney L."/>
            <person name="Fronick C."/>
            <person name="Harrison M."/>
            <person name="Strong C."/>
            <person name="Farmer C."/>
            <person name="Delahaunty K."/>
            <person name="Markovic C."/>
            <person name="Hall O."/>
            <person name="Minx P."/>
            <person name="Tomlinson C."/>
            <person name="Mitreva M."/>
            <person name="Nelson J."/>
            <person name="Hou S."/>
            <person name="Wollam A."/>
            <person name="Pepin K.H."/>
            <person name="Johnson M."/>
            <person name="Bhonagiri V."/>
            <person name="Nash W.E."/>
            <person name="Warren W."/>
            <person name="Chinwalla A."/>
            <person name="Mardis E.R."/>
            <person name="Wilson R.K."/>
        </authorList>
    </citation>
    <scope>NUCLEOTIDE SEQUENCE [LARGE SCALE GENOMIC DNA]</scope>
    <source>
        <strain evidence="3 4">F0254</strain>
    </source>
</reference>
<feature type="coiled-coil region" evidence="1">
    <location>
        <begin position="1"/>
        <end position="89"/>
    </location>
</feature>
<feature type="transmembrane region" description="Helical" evidence="2">
    <location>
        <begin position="328"/>
        <end position="346"/>
    </location>
</feature>
<dbReference type="AlphaFoldDB" id="C9MZ54"/>
<organism evidence="3 4">
    <name type="scientific">Leptotrichia hofstadii F0254</name>
    <dbReference type="NCBI Taxonomy" id="634994"/>
    <lineage>
        <taxon>Bacteria</taxon>
        <taxon>Fusobacteriati</taxon>
        <taxon>Fusobacteriota</taxon>
        <taxon>Fusobacteriia</taxon>
        <taxon>Fusobacteriales</taxon>
        <taxon>Leptotrichiaceae</taxon>
        <taxon>Leptotrichia</taxon>
    </lineage>
</organism>
<feature type="transmembrane region" description="Helical" evidence="2">
    <location>
        <begin position="274"/>
        <end position="296"/>
    </location>
</feature>
<feature type="transmembrane region" description="Helical" evidence="2">
    <location>
        <begin position="592"/>
        <end position="609"/>
    </location>
</feature>
<feature type="transmembrane region" description="Helical" evidence="2">
    <location>
        <begin position="212"/>
        <end position="234"/>
    </location>
</feature>
<keyword evidence="2" id="KW-0472">Membrane</keyword>
<dbReference type="eggNOG" id="COG5373">
    <property type="taxonomic scope" value="Bacteria"/>
</dbReference>
<keyword evidence="2" id="KW-1133">Transmembrane helix</keyword>
<proteinExistence type="predicted"/>
<feature type="transmembrane region" description="Helical" evidence="2">
    <location>
        <begin position="436"/>
        <end position="457"/>
    </location>
</feature>
<accession>C9MZ54</accession>
<feature type="transmembrane region" description="Helical" evidence="2">
    <location>
        <begin position="352"/>
        <end position="372"/>
    </location>
</feature>
<sequence length="862" mass="99738">MIDKLKELENLENKYKEIGKLNSEIESIIANIKNEAGISREKELLEENERLAKDLKAFHEKMKVREEEIGRLKNSNAVLIEELKEAKKVRRNGEIDKFQNILAEKMNVELESGVTRRLSNYAEEMKRKVKMLERNLSCEFSDEADCLRDELKKINEKIGDFLEKSNRKTFENKVFLQEKSSVFHNKIKEETALKEGEFLFEREKKRFVFEKLIGLKGFNFLGIISIFLGVFLVFRTQFAKILANNYVKSSASYLLGMFFLFAGEKFYQKNKKHFAVGLIGGGIGILYLTTLLSTLYLKLYPMTAGLFISVILTGLVVILSLRYDSQIIGVLSLIGGYLPYGAYIWVNRSNVQIYYVLAYSLILQGIVLGVSWKKDWIYSKIFGFVTGVVNMAGLVYYLNHSIHDKITAFFYIVIFTTAYSFIFLNSHKKENRQSNIIDYIFLSLNLIIKFSLIYSLFDKTTPSWLKAVLVGTVGIIYGFFGDRLKDNKVAKIFYIVALGSFILIIPLIVPEKFVVVAWGAETALLYFFYRKYKNKEMRYGTIAIYLVSLVSNLIVREEKYLLVYIQDLMIISFSFVLYFLIKQKSYKKEVRILNGIFKYLIFTYSIFFINKVVVNVVTSFEANYGEDIFLSLSVSLFVLRTVTYKVKKLQDSFSLKFLIIIEIIYLLFINMINLTLYFFGWSSDILKERIPISYVFPFFLPILINIYLFMVAKNDIHLCFFKKNEKKPLWILGESIYFLCVANIILRIYEHSGVLILGAGLALDIVGLLLCGYLVWKGFKVPNRNVRRIGLGIGIFFVAKSFLLDFLRFDNSYKLIAYFSMGAILIGTSYIYQTALKKLEQEVKESLSGTDFGEGEKDEENK</sequence>
<dbReference type="Pfam" id="PF10101">
    <property type="entry name" value="DUF2339"/>
    <property type="match status" value="1"/>
</dbReference>
<dbReference type="HOGENOM" id="CLU_333657_0_0_0"/>
<gene>
    <name evidence="3" type="ORF">GCWU000323_01851</name>
</gene>
<comment type="caution">
    <text evidence="3">The sequence shown here is derived from an EMBL/GenBank/DDBJ whole genome shotgun (WGS) entry which is preliminary data.</text>
</comment>
<name>C9MZ54_9FUSO</name>
<evidence type="ECO:0000313" key="4">
    <source>
        <dbReference type="Proteomes" id="UP000006233"/>
    </source>
</evidence>
<feature type="transmembrane region" description="Helical" evidence="2">
    <location>
        <begin position="406"/>
        <end position="424"/>
    </location>
</feature>